<evidence type="ECO:0000313" key="2">
    <source>
        <dbReference type="EMBL" id="KAG7178195.1"/>
    </source>
</evidence>
<protein>
    <submittedName>
        <fullName evidence="2">Uncharacterized protein</fullName>
    </submittedName>
</protein>
<sequence>MTTPSQPQCDVHPPQPQVQCDHTSPQPQVQCDLHLHHNYRYSVDPHLHHNHRYMCNIHSLIHKYSVTYTFTITTGTVRPTPLQPQAQCDLHLHHNHRYSVTYTFTNHRYSVTYTFTITTELPNAILELTCERGNTVGDSAATPTHQQLDEENSWTDKQTRTMDYQLGLERVDLCWYQRGVGYQLVYVPSSYLMRVAQACPKVKLLNLVGPPCLAQVVQACHACRS</sequence>
<dbReference type="EMBL" id="JAHLQT010000697">
    <property type="protein sequence ID" value="KAG7178195.1"/>
    <property type="molecule type" value="Genomic_DNA"/>
</dbReference>
<dbReference type="AlphaFoldDB" id="A0A8J5NEI7"/>
<comment type="caution">
    <text evidence="2">The sequence shown here is derived from an EMBL/GenBank/DDBJ whole genome shotgun (WGS) entry which is preliminary data.</text>
</comment>
<dbReference type="Proteomes" id="UP000747542">
    <property type="component" value="Unassembled WGS sequence"/>
</dbReference>
<evidence type="ECO:0000256" key="1">
    <source>
        <dbReference type="SAM" id="MobiDB-lite"/>
    </source>
</evidence>
<organism evidence="2 3">
    <name type="scientific">Homarus americanus</name>
    <name type="common">American lobster</name>
    <dbReference type="NCBI Taxonomy" id="6706"/>
    <lineage>
        <taxon>Eukaryota</taxon>
        <taxon>Metazoa</taxon>
        <taxon>Ecdysozoa</taxon>
        <taxon>Arthropoda</taxon>
        <taxon>Crustacea</taxon>
        <taxon>Multicrustacea</taxon>
        <taxon>Malacostraca</taxon>
        <taxon>Eumalacostraca</taxon>
        <taxon>Eucarida</taxon>
        <taxon>Decapoda</taxon>
        <taxon>Pleocyemata</taxon>
        <taxon>Astacidea</taxon>
        <taxon>Nephropoidea</taxon>
        <taxon>Nephropidae</taxon>
        <taxon>Homarus</taxon>
    </lineage>
</organism>
<proteinExistence type="predicted"/>
<evidence type="ECO:0000313" key="3">
    <source>
        <dbReference type="Proteomes" id="UP000747542"/>
    </source>
</evidence>
<keyword evidence="3" id="KW-1185">Reference proteome</keyword>
<feature type="region of interest" description="Disordered" evidence="1">
    <location>
        <begin position="1"/>
        <end position="23"/>
    </location>
</feature>
<name>A0A8J5NEI7_HOMAM</name>
<accession>A0A8J5NEI7</accession>
<gene>
    <name evidence="2" type="ORF">Hamer_G003990</name>
</gene>
<reference evidence="2" key="1">
    <citation type="journal article" date="2021" name="Sci. Adv.">
        <title>The American lobster genome reveals insights on longevity, neural, and immune adaptations.</title>
        <authorList>
            <person name="Polinski J.M."/>
            <person name="Zimin A.V."/>
            <person name="Clark K.F."/>
            <person name="Kohn A.B."/>
            <person name="Sadowski N."/>
            <person name="Timp W."/>
            <person name="Ptitsyn A."/>
            <person name="Khanna P."/>
            <person name="Romanova D.Y."/>
            <person name="Williams P."/>
            <person name="Greenwood S.J."/>
            <person name="Moroz L.L."/>
            <person name="Walt D.R."/>
            <person name="Bodnar A.G."/>
        </authorList>
    </citation>
    <scope>NUCLEOTIDE SEQUENCE</scope>
    <source>
        <strain evidence="2">GMGI-L3</strain>
    </source>
</reference>